<comment type="caution">
    <text evidence="4">The sequence shown here is derived from an EMBL/GenBank/DDBJ whole genome shotgun (WGS) entry which is preliminary data.</text>
</comment>
<protein>
    <recommendedName>
        <fullName evidence="6">TonB-dependent receptor</fullName>
    </recommendedName>
</protein>
<accession>A0ABQ1U106</accession>
<evidence type="ECO:0008006" key="6">
    <source>
        <dbReference type="Google" id="ProtNLM"/>
    </source>
</evidence>
<evidence type="ECO:0000313" key="4">
    <source>
        <dbReference type="EMBL" id="GGF08491.1"/>
    </source>
</evidence>
<proteinExistence type="predicted"/>
<evidence type="ECO:0000313" key="5">
    <source>
        <dbReference type="Proteomes" id="UP000632273"/>
    </source>
</evidence>
<organism evidence="4 5">
    <name type="scientific">Hymenobacter cavernae</name>
    <dbReference type="NCBI Taxonomy" id="2044852"/>
    <lineage>
        <taxon>Bacteria</taxon>
        <taxon>Pseudomonadati</taxon>
        <taxon>Bacteroidota</taxon>
        <taxon>Cytophagia</taxon>
        <taxon>Cytophagales</taxon>
        <taxon>Hymenobacteraceae</taxon>
        <taxon>Hymenobacter</taxon>
    </lineage>
</organism>
<dbReference type="InterPro" id="IPR036942">
    <property type="entry name" value="Beta-barrel_TonB_sf"/>
</dbReference>
<dbReference type="EMBL" id="BMHT01000003">
    <property type="protein sequence ID" value="GGF08491.1"/>
    <property type="molecule type" value="Genomic_DNA"/>
</dbReference>
<reference evidence="5" key="1">
    <citation type="journal article" date="2019" name="Int. J. Syst. Evol. Microbiol.">
        <title>The Global Catalogue of Microorganisms (GCM) 10K type strain sequencing project: providing services to taxonomists for standard genome sequencing and annotation.</title>
        <authorList>
            <consortium name="The Broad Institute Genomics Platform"/>
            <consortium name="The Broad Institute Genome Sequencing Center for Infectious Disease"/>
            <person name="Wu L."/>
            <person name="Ma J."/>
        </authorList>
    </citation>
    <scope>NUCLEOTIDE SEQUENCE [LARGE SCALE GENOMIC DNA]</scope>
    <source>
        <strain evidence="5">CGMCC 1.15197</strain>
    </source>
</reference>
<keyword evidence="3" id="KW-0998">Cell outer membrane</keyword>
<dbReference type="Gene3D" id="2.40.170.20">
    <property type="entry name" value="TonB-dependent receptor, beta-barrel domain"/>
    <property type="match status" value="1"/>
</dbReference>
<evidence type="ECO:0000256" key="3">
    <source>
        <dbReference type="ARBA" id="ARBA00023237"/>
    </source>
</evidence>
<name>A0ABQ1U106_9BACT</name>
<sequence length="593" mass="65988">MNNLGSEHQQLSIKHHIMTFRSPQFLALAALLLAAAPHRGWAQRTGGKIEDAEIEIVKERVNELPEATRNFDKIKIEAPAKQTQKPAYTYPDYRLPADLLNPSVRVLTIRQEELAPQTGNYVKGAIGSYGTLYGKAYLHNTRSTAGSYGLDFSHISSANGPVDKHNSGSSQTSLGLNGETYNGPVTIGGKLTFGRERYNFYGYNRETANFPPEADSIKQVFTRVAAKVYVRNRAADAAFQYDLGIGYNFWKDRFAARENNIYATLRSGYNLSEKGRVAIDGDLSFISQKDSFGTVSRPFVQLRPAYELTLNRLAVSLGATIGYTGDTIGTANQFNLYPAVRLAYTVTEDKFVVYGGVGGALQRVTLYDLTTENPWLGSNQRVADTHRGPTLYFGFNSTPAQGLELNAKVTISNDRNLYFYNNGGSVVPGVVGGIFRGDSTRFNLVYDRKATQLLNIHGEAIYNATEQFRIGFKADYNGYKVHSLAKAFHRPAFQSTLFATYNMYSKLLLSAELYTYSSSYGTGYDYTSPTIGYRAITRPTDSVIDLNLRADYRILEKLSIFALGNNLLGRKYERFLNYPVKGFNVLAGVTYDF</sequence>
<gene>
    <name evidence="4" type="ORF">GCM10011383_19570</name>
</gene>
<evidence type="ECO:0000256" key="2">
    <source>
        <dbReference type="ARBA" id="ARBA00023136"/>
    </source>
</evidence>
<evidence type="ECO:0000256" key="1">
    <source>
        <dbReference type="ARBA" id="ARBA00004442"/>
    </source>
</evidence>
<dbReference type="Proteomes" id="UP000632273">
    <property type="component" value="Unassembled WGS sequence"/>
</dbReference>
<dbReference type="SUPFAM" id="SSF56935">
    <property type="entry name" value="Porins"/>
    <property type="match status" value="1"/>
</dbReference>
<keyword evidence="5" id="KW-1185">Reference proteome</keyword>
<keyword evidence="2" id="KW-0472">Membrane</keyword>
<comment type="subcellular location">
    <subcellularLocation>
        <location evidence="1">Cell outer membrane</location>
    </subcellularLocation>
</comment>